<reference evidence="2" key="1">
    <citation type="journal article" date="2023" name="Plant J.">
        <title>Genome sequences and population genomics provide insights into the demographic history, inbreeding, and mutation load of two 'living fossil' tree species of Dipteronia.</title>
        <authorList>
            <person name="Feng Y."/>
            <person name="Comes H.P."/>
            <person name="Chen J."/>
            <person name="Zhu S."/>
            <person name="Lu R."/>
            <person name="Zhang X."/>
            <person name="Li P."/>
            <person name="Qiu J."/>
            <person name="Olsen K.M."/>
            <person name="Qiu Y."/>
        </authorList>
    </citation>
    <scope>NUCLEOTIDE SEQUENCE</scope>
    <source>
        <strain evidence="2">KIB01</strain>
    </source>
</reference>
<accession>A0AAD9TDN0</accession>
<evidence type="ECO:0000313" key="3">
    <source>
        <dbReference type="Proteomes" id="UP001280121"/>
    </source>
</evidence>
<gene>
    <name evidence="2" type="ORF">Ddye_028823</name>
</gene>
<dbReference type="AlphaFoldDB" id="A0AAD9TDN0"/>
<evidence type="ECO:0000313" key="2">
    <source>
        <dbReference type="EMBL" id="KAK2634031.1"/>
    </source>
</evidence>
<comment type="caution">
    <text evidence="2">The sequence shown here is derived from an EMBL/GenBank/DDBJ whole genome shotgun (WGS) entry which is preliminary data.</text>
</comment>
<keyword evidence="3" id="KW-1185">Reference proteome</keyword>
<protein>
    <submittedName>
        <fullName evidence="2">Uncharacterized protein</fullName>
    </submittedName>
</protein>
<keyword evidence="1" id="KW-0732">Signal</keyword>
<dbReference type="EMBL" id="JANJYI010000009">
    <property type="protein sequence ID" value="KAK2634031.1"/>
    <property type="molecule type" value="Genomic_DNA"/>
</dbReference>
<dbReference type="Proteomes" id="UP001280121">
    <property type="component" value="Unassembled WGS sequence"/>
</dbReference>
<organism evidence="2 3">
    <name type="scientific">Dipteronia dyeriana</name>
    <dbReference type="NCBI Taxonomy" id="168575"/>
    <lineage>
        <taxon>Eukaryota</taxon>
        <taxon>Viridiplantae</taxon>
        <taxon>Streptophyta</taxon>
        <taxon>Embryophyta</taxon>
        <taxon>Tracheophyta</taxon>
        <taxon>Spermatophyta</taxon>
        <taxon>Magnoliopsida</taxon>
        <taxon>eudicotyledons</taxon>
        <taxon>Gunneridae</taxon>
        <taxon>Pentapetalae</taxon>
        <taxon>rosids</taxon>
        <taxon>malvids</taxon>
        <taxon>Sapindales</taxon>
        <taxon>Sapindaceae</taxon>
        <taxon>Hippocastanoideae</taxon>
        <taxon>Acereae</taxon>
        <taxon>Dipteronia</taxon>
    </lineage>
</organism>
<feature type="signal peptide" evidence="1">
    <location>
        <begin position="1"/>
        <end position="23"/>
    </location>
</feature>
<proteinExistence type="predicted"/>
<sequence length="88" mass="9578">MAKTITMLLIIALVVMPVSRINADYSPCKQKCIHSCRQQLPKAPSDQCQIACDKYCHCEGVDDIADADSVGHAHGFDKYIGPDGIVQS</sequence>
<evidence type="ECO:0000256" key="1">
    <source>
        <dbReference type="SAM" id="SignalP"/>
    </source>
</evidence>
<feature type="chain" id="PRO_5041912786" evidence="1">
    <location>
        <begin position="24"/>
        <end position="88"/>
    </location>
</feature>
<name>A0AAD9TDN0_9ROSI</name>